<reference evidence="2" key="1">
    <citation type="submission" date="2022-11" db="UniProtKB">
        <authorList>
            <consortium name="WormBaseParasite"/>
        </authorList>
    </citation>
    <scope>IDENTIFICATION</scope>
</reference>
<dbReference type="WBParaSite" id="PS1159_v2.g8156.t1">
    <property type="protein sequence ID" value="PS1159_v2.g8156.t1"/>
    <property type="gene ID" value="PS1159_v2.g8156"/>
</dbReference>
<evidence type="ECO:0000313" key="2">
    <source>
        <dbReference type="WBParaSite" id="PS1159_v2.g8156.t1"/>
    </source>
</evidence>
<sequence>MAPQSKPRTIAIGAGVQVSPKKNPALQPQQIHHGLPGMGSDI</sequence>
<protein>
    <submittedName>
        <fullName evidence="2">Uncharacterized protein</fullName>
    </submittedName>
</protein>
<evidence type="ECO:0000313" key="1">
    <source>
        <dbReference type="Proteomes" id="UP000887580"/>
    </source>
</evidence>
<organism evidence="1 2">
    <name type="scientific">Panagrolaimus sp. PS1159</name>
    <dbReference type="NCBI Taxonomy" id="55785"/>
    <lineage>
        <taxon>Eukaryota</taxon>
        <taxon>Metazoa</taxon>
        <taxon>Ecdysozoa</taxon>
        <taxon>Nematoda</taxon>
        <taxon>Chromadorea</taxon>
        <taxon>Rhabditida</taxon>
        <taxon>Tylenchina</taxon>
        <taxon>Panagrolaimomorpha</taxon>
        <taxon>Panagrolaimoidea</taxon>
        <taxon>Panagrolaimidae</taxon>
        <taxon>Panagrolaimus</taxon>
    </lineage>
</organism>
<accession>A0AC35GSK2</accession>
<dbReference type="Proteomes" id="UP000887580">
    <property type="component" value="Unplaced"/>
</dbReference>
<proteinExistence type="predicted"/>
<name>A0AC35GSK2_9BILA</name>